<comment type="similarity">
    <text evidence="2">Belongs to the transposase IS30 family.</text>
</comment>
<dbReference type="Pfam" id="PF13936">
    <property type="entry name" value="HTH_38"/>
    <property type="match status" value="1"/>
</dbReference>
<evidence type="ECO:0000256" key="3">
    <source>
        <dbReference type="ARBA" id="ARBA00022578"/>
    </source>
</evidence>
<dbReference type="Gene3D" id="3.30.420.10">
    <property type="entry name" value="Ribonuclease H-like superfamily/Ribonuclease H"/>
    <property type="match status" value="1"/>
</dbReference>
<organism evidence="7 8">
    <name type="scientific">Dyadobacter luteus</name>
    <dbReference type="NCBI Taxonomy" id="2259619"/>
    <lineage>
        <taxon>Bacteria</taxon>
        <taxon>Pseudomonadati</taxon>
        <taxon>Bacteroidota</taxon>
        <taxon>Cytophagia</taxon>
        <taxon>Cytophagales</taxon>
        <taxon>Spirosomataceae</taxon>
        <taxon>Dyadobacter</taxon>
    </lineage>
</organism>
<keyword evidence="5" id="KW-0233">DNA recombination</keyword>
<dbReference type="InterPro" id="IPR051917">
    <property type="entry name" value="Transposase-Integrase"/>
</dbReference>
<evidence type="ECO:0000313" key="8">
    <source>
        <dbReference type="Proteomes" id="UP000256373"/>
    </source>
</evidence>
<dbReference type="OrthoDB" id="9803231at2"/>
<dbReference type="GO" id="GO:0015074">
    <property type="term" value="P:DNA integration"/>
    <property type="evidence" value="ECO:0007669"/>
    <property type="project" value="InterPro"/>
</dbReference>
<dbReference type="EMBL" id="QNUL01000041">
    <property type="protein sequence ID" value="REA56144.1"/>
    <property type="molecule type" value="Genomic_DNA"/>
</dbReference>
<dbReference type="Proteomes" id="UP000256373">
    <property type="component" value="Unassembled WGS sequence"/>
</dbReference>
<dbReference type="PROSITE" id="PS01043">
    <property type="entry name" value="TRANSPOSASE_IS30"/>
    <property type="match status" value="1"/>
</dbReference>
<protein>
    <submittedName>
        <fullName evidence="7">IS30 family transposase</fullName>
    </submittedName>
</protein>
<accession>A0A3D8Y301</accession>
<dbReference type="SUPFAM" id="SSF53098">
    <property type="entry name" value="Ribonuclease H-like"/>
    <property type="match status" value="1"/>
</dbReference>
<keyword evidence="4" id="KW-0238">DNA-binding</keyword>
<dbReference type="RefSeq" id="WP_115834152.1">
    <property type="nucleotide sequence ID" value="NZ_QNUL01000041.1"/>
</dbReference>
<dbReference type="PANTHER" id="PTHR10948:SF23">
    <property type="entry name" value="TRANSPOSASE INSI FOR INSERTION SEQUENCE ELEMENT IS30A-RELATED"/>
    <property type="match status" value="1"/>
</dbReference>
<keyword evidence="3" id="KW-0815">Transposition</keyword>
<proteinExistence type="inferred from homology"/>
<dbReference type="InterPro" id="IPR001598">
    <property type="entry name" value="Transposase_IS30_CS"/>
</dbReference>
<dbReference type="GO" id="GO:0006313">
    <property type="term" value="P:DNA transposition"/>
    <property type="evidence" value="ECO:0007669"/>
    <property type="project" value="InterPro"/>
</dbReference>
<evidence type="ECO:0000256" key="2">
    <source>
        <dbReference type="ARBA" id="ARBA00006363"/>
    </source>
</evidence>
<evidence type="ECO:0000256" key="5">
    <source>
        <dbReference type="ARBA" id="ARBA00023172"/>
    </source>
</evidence>
<gene>
    <name evidence="7" type="ORF">DSL64_27370</name>
</gene>
<dbReference type="InterPro" id="IPR025246">
    <property type="entry name" value="IS30-like_HTH"/>
</dbReference>
<evidence type="ECO:0000259" key="6">
    <source>
        <dbReference type="PROSITE" id="PS50994"/>
    </source>
</evidence>
<dbReference type="InterPro" id="IPR001584">
    <property type="entry name" value="Integrase_cat-core"/>
</dbReference>
<comment type="caution">
    <text evidence="7">The sequence shown here is derived from an EMBL/GenBank/DDBJ whole genome shotgun (WGS) entry which is preliminary data.</text>
</comment>
<dbReference type="Pfam" id="PF00665">
    <property type="entry name" value="rve"/>
    <property type="match status" value="1"/>
</dbReference>
<keyword evidence="8" id="KW-1185">Reference proteome</keyword>
<dbReference type="PANTHER" id="PTHR10948">
    <property type="entry name" value="TRANSPOSASE"/>
    <property type="match status" value="1"/>
</dbReference>
<dbReference type="InterPro" id="IPR012337">
    <property type="entry name" value="RNaseH-like_sf"/>
</dbReference>
<evidence type="ECO:0000256" key="1">
    <source>
        <dbReference type="ARBA" id="ARBA00002190"/>
    </source>
</evidence>
<feature type="domain" description="Integrase catalytic" evidence="6">
    <location>
        <begin position="155"/>
        <end position="316"/>
    </location>
</feature>
<dbReference type="InterPro" id="IPR053392">
    <property type="entry name" value="Transposase_IS30-like"/>
</dbReference>
<dbReference type="PROSITE" id="PS50994">
    <property type="entry name" value="INTEGRASE"/>
    <property type="match status" value="1"/>
</dbReference>
<dbReference type="NCBIfam" id="NF033563">
    <property type="entry name" value="transpos_IS30"/>
    <property type="match status" value="1"/>
</dbReference>
<dbReference type="AlphaFoldDB" id="A0A3D8Y301"/>
<dbReference type="GO" id="GO:0005829">
    <property type="term" value="C:cytosol"/>
    <property type="evidence" value="ECO:0007669"/>
    <property type="project" value="TreeGrafter"/>
</dbReference>
<dbReference type="GO" id="GO:0004803">
    <property type="term" value="F:transposase activity"/>
    <property type="evidence" value="ECO:0007669"/>
    <property type="project" value="InterPro"/>
</dbReference>
<reference evidence="7 8" key="1">
    <citation type="submission" date="2018-07" db="EMBL/GenBank/DDBJ databases">
        <title>Dyadobacter roseus sp. nov., isolated from rose rhizosphere soil.</title>
        <authorList>
            <person name="Chen L."/>
        </authorList>
    </citation>
    <scope>NUCLEOTIDE SEQUENCE [LARGE SCALE GENOMIC DNA]</scope>
    <source>
        <strain evidence="7 8">RS19</strain>
    </source>
</reference>
<evidence type="ECO:0000313" key="7">
    <source>
        <dbReference type="EMBL" id="REA56144.1"/>
    </source>
</evidence>
<dbReference type="GO" id="GO:0003677">
    <property type="term" value="F:DNA binding"/>
    <property type="evidence" value="ECO:0007669"/>
    <property type="project" value="UniProtKB-KW"/>
</dbReference>
<sequence length="321" mass="37221">MKLYRQLTLQQRYQIACLLQQKTSQKDIAAFVGVNPSTISRELRRNSSVSCDYQANSAHVMSGLRNKREPYKIKGRLKEHIIDALRERHSPEQISGALALQQSKVSHEAIYQYIYFKETTDHESLIQYLRIRHKKKYSKRGSTQRRGVIPNRVGIEHRPEVVETNTEIGHWEGDTIIGANHDGILLTLVERVTKVVVIEKLSSKNSKKLTNRLIYRMKRCNIPVKTITFDNGKEFSAHQKMAKFLEAQIYFATPYHSWERGLNENTNGLIRQYIPKSCPISIVKKSDVDWIENQLNSRPRKTLGYLSPIQFALKYKIALQI</sequence>
<dbReference type="InterPro" id="IPR036397">
    <property type="entry name" value="RNaseH_sf"/>
</dbReference>
<name>A0A3D8Y301_9BACT</name>
<evidence type="ECO:0000256" key="4">
    <source>
        <dbReference type="ARBA" id="ARBA00023125"/>
    </source>
</evidence>
<comment type="function">
    <text evidence="1">Required for the transposition of the insertion element.</text>
</comment>